<evidence type="ECO:0000313" key="2">
    <source>
        <dbReference type="Proteomes" id="UP000001542"/>
    </source>
</evidence>
<organism evidence="1 2">
    <name type="scientific">Trichomonas vaginalis (strain ATCC PRA-98 / G3)</name>
    <dbReference type="NCBI Taxonomy" id="412133"/>
    <lineage>
        <taxon>Eukaryota</taxon>
        <taxon>Metamonada</taxon>
        <taxon>Parabasalia</taxon>
        <taxon>Trichomonadida</taxon>
        <taxon>Trichomonadidae</taxon>
        <taxon>Trichomonas</taxon>
    </lineage>
</organism>
<reference evidence="1" key="2">
    <citation type="journal article" date="2007" name="Science">
        <title>Draft genome sequence of the sexually transmitted pathogen Trichomonas vaginalis.</title>
        <authorList>
            <person name="Carlton J.M."/>
            <person name="Hirt R.P."/>
            <person name="Silva J.C."/>
            <person name="Delcher A.L."/>
            <person name="Schatz M."/>
            <person name="Zhao Q."/>
            <person name="Wortman J.R."/>
            <person name="Bidwell S.L."/>
            <person name="Alsmark U.C.M."/>
            <person name="Besteiro S."/>
            <person name="Sicheritz-Ponten T."/>
            <person name="Noel C.J."/>
            <person name="Dacks J.B."/>
            <person name="Foster P.G."/>
            <person name="Simillion C."/>
            <person name="Van de Peer Y."/>
            <person name="Miranda-Saavedra D."/>
            <person name="Barton G.J."/>
            <person name="Westrop G.D."/>
            <person name="Mueller S."/>
            <person name="Dessi D."/>
            <person name="Fiori P.L."/>
            <person name="Ren Q."/>
            <person name="Paulsen I."/>
            <person name="Zhang H."/>
            <person name="Bastida-Corcuera F.D."/>
            <person name="Simoes-Barbosa A."/>
            <person name="Brown M.T."/>
            <person name="Hayes R.D."/>
            <person name="Mukherjee M."/>
            <person name="Okumura C.Y."/>
            <person name="Schneider R."/>
            <person name="Smith A.J."/>
            <person name="Vanacova S."/>
            <person name="Villalvazo M."/>
            <person name="Haas B.J."/>
            <person name="Pertea M."/>
            <person name="Feldblyum T.V."/>
            <person name="Utterback T.R."/>
            <person name="Shu C.L."/>
            <person name="Osoegawa K."/>
            <person name="de Jong P.J."/>
            <person name="Hrdy I."/>
            <person name="Horvathova L."/>
            <person name="Zubacova Z."/>
            <person name="Dolezal P."/>
            <person name="Malik S.B."/>
            <person name="Logsdon J.M. Jr."/>
            <person name="Henze K."/>
            <person name="Gupta A."/>
            <person name="Wang C.C."/>
            <person name="Dunne R.L."/>
            <person name="Upcroft J.A."/>
            <person name="Upcroft P."/>
            <person name="White O."/>
            <person name="Salzberg S.L."/>
            <person name="Tang P."/>
            <person name="Chiu C.-H."/>
            <person name="Lee Y.-S."/>
            <person name="Embley T.M."/>
            <person name="Coombs G.H."/>
            <person name="Mottram J.C."/>
            <person name="Tachezy J."/>
            <person name="Fraser-Liggett C.M."/>
            <person name="Johnson P.J."/>
        </authorList>
    </citation>
    <scope>NUCLEOTIDE SEQUENCE [LARGE SCALE GENOMIC DNA]</scope>
    <source>
        <strain evidence="1">G3</strain>
    </source>
</reference>
<name>A2F9V9_TRIV3</name>
<dbReference type="RefSeq" id="XP_001311217.1">
    <property type="nucleotide sequence ID" value="XM_001311216.1"/>
</dbReference>
<dbReference type="VEuPathDB" id="TrichDB:TVAGG3_0506740"/>
<dbReference type="Proteomes" id="UP000001542">
    <property type="component" value="Unassembled WGS sequence"/>
</dbReference>
<gene>
    <name evidence="1" type="ORF">TVAG_018230</name>
</gene>
<evidence type="ECO:0000313" key="1">
    <source>
        <dbReference type="EMBL" id="EAX98287.1"/>
    </source>
</evidence>
<accession>A2F9V9</accession>
<dbReference type="InParanoid" id="A2F9V9"/>
<keyword evidence="2" id="KW-1185">Reference proteome</keyword>
<protein>
    <submittedName>
        <fullName evidence="1">Uncharacterized protein</fullName>
    </submittedName>
</protein>
<dbReference type="VEuPathDB" id="TrichDB:TVAG_018230"/>
<dbReference type="AlphaFoldDB" id="A2F9V9"/>
<dbReference type="KEGG" id="tva:4756084"/>
<dbReference type="EMBL" id="DS113681">
    <property type="protein sequence ID" value="EAX98287.1"/>
    <property type="molecule type" value="Genomic_DNA"/>
</dbReference>
<reference evidence="1" key="1">
    <citation type="submission" date="2006-10" db="EMBL/GenBank/DDBJ databases">
        <authorList>
            <person name="Amadeo P."/>
            <person name="Zhao Q."/>
            <person name="Wortman J."/>
            <person name="Fraser-Liggett C."/>
            <person name="Carlton J."/>
        </authorList>
    </citation>
    <scope>NUCLEOTIDE SEQUENCE</scope>
    <source>
        <strain evidence="1">G3</strain>
    </source>
</reference>
<proteinExistence type="predicted"/>
<sequence>MAPSVIDYINDGTLFQHLEGSNLFQALENTTLKQEEYQKLISLCINHDNTGDSIKYIFKPQVVCKEIEYLVSLLEFMRDNLDFKLCQLIIDTMSYLVYEKNQKEKELEKFKDDLKLYFDSKKSDLEFSEIYHEFGYYSISEPMIKAAVETKLSEEKDETGKTILLKAVYDGDMIL</sequence>